<sequence>MKSQNIKELNKWLNNLLKEERHINKDDIIQILN</sequence>
<reference evidence="1 2" key="1">
    <citation type="journal article" date="2015" name="Nature">
        <title>rRNA introns, odd ribosomes, and small enigmatic genomes across a large radiation of phyla.</title>
        <authorList>
            <person name="Brown C.T."/>
            <person name="Hug L.A."/>
            <person name="Thomas B.C."/>
            <person name="Sharon I."/>
            <person name="Castelle C.J."/>
            <person name="Singh A."/>
            <person name="Wilkins M.J."/>
            <person name="Williams K.H."/>
            <person name="Banfield J.F."/>
        </authorList>
    </citation>
    <scope>NUCLEOTIDE SEQUENCE [LARGE SCALE GENOMIC DNA]</scope>
</reference>
<accession>A0A0G0EHP2</accession>
<dbReference type="Proteomes" id="UP000034816">
    <property type="component" value="Unassembled WGS sequence"/>
</dbReference>
<comment type="caution">
    <text evidence="1">The sequence shown here is derived from an EMBL/GenBank/DDBJ whole genome shotgun (WGS) entry which is preliminary data.</text>
</comment>
<protein>
    <submittedName>
        <fullName evidence="1">Uncharacterized protein</fullName>
    </submittedName>
</protein>
<dbReference type="AlphaFoldDB" id="A0A0G0EHP2"/>
<feature type="non-terminal residue" evidence="1">
    <location>
        <position position="33"/>
    </location>
</feature>
<evidence type="ECO:0000313" key="2">
    <source>
        <dbReference type="Proteomes" id="UP000034816"/>
    </source>
</evidence>
<evidence type="ECO:0000313" key="1">
    <source>
        <dbReference type="EMBL" id="KKP74710.1"/>
    </source>
</evidence>
<gene>
    <name evidence="1" type="ORF">UR73_C0037G0019</name>
</gene>
<organism evidence="1 2">
    <name type="scientific">candidate division WS6 bacterium GW2011_GWF1_35_23</name>
    <dbReference type="NCBI Taxonomy" id="1619097"/>
    <lineage>
        <taxon>Bacteria</taxon>
        <taxon>Candidatus Dojkabacteria</taxon>
    </lineage>
</organism>
<name>A0A0G0EHP2_9BACT</name>
<dbReference type="EMBL" id="LBQH01000037">
    <property type="protein sequence ID" value="KKP74710.1"/>
    <property type="molecule type" value="Genomic_DNA"/>
</dbReference>
<proteinExistence type="predicted"/>